<evidence type="ECO:0000256" key="3">
    <source>
        <dbReference type="ARBA" id="ARBA00022605"/>
    </source>
</evidence>
<name>A0ABR7HT13_9FIRM</name>
<dbReference type="PANTHER" id="PTHR21090">
    <property type="entry name" value="AROM/DEHYDROQUINATE SYNTHASE"/>
    <property type="match status" value="1"/>
</dbReference>
<proteinExistence type="inferred from homology"/>
<keyword evidence="10" id="KW-1185">Reference proteome</keyword>
<dbReference type="InterPro" id="IPR006264">
    <property type="entry name" value="EPSP_synthase"/>
</dbReference>
<dbReference type="SUPFAM" id="SSF55205">
    <property type="entry name" value="EPT/RTPC-like"/>
    <property type="match status" value="1"/>
</dbReference>
<feature type="binding site" evidence="7">
    <location>
        <position position="405"/>
    </location>
    <ligand>
        <name>phosphoenolpyruvate</name>
        <dbReference type="ChEBI" id="CHEBI:58702"/>
    </ligand>
</feature>
<evidence type="ECO:0000313" key="9">
    <source>
        <dbReference type="EMBL" id="MBC5730659.1"/>
    </source>
</evidence>
<feature type="binding site" evidence="7">
    <location>
        <position position="25"/>
    </location>
    <ligand>
        <name>3-phosphoshikimate</name>
        <dbReference type="ChEBI" id="CHEBI:145989"/>
    </ligand>
</feature>
<feature type="active site" description="Proton acceptor" evidence="7">
    <location>
        <position position="304"/>
    </location>
</feature>
<feature type="binding site" evidence="7">
    <location>
        <position position="92"/>
    </location>
    <ligand>
        <name>phosphoenolpyruvate</name>
        <dbReference type="ChEBI" id="CHEBI:58702"/>
    </ligand>
</feature>
<comment type="similarity">
    <text evidence="2 7">Belongs to the EPSP synthase family.</text>
</comment>
<organism evidence="9 10">
    <name type="scientific">Pseudoflavonifractor hominis</name>
    <dbReference type="NCBI Taxonomy" id="2763059"/>
    <lineage>
        <taxon>Bacteria</taxon>
        <taxon>Bacillati</taxon>
        <taxon>Bacillota</taxon>
        <taxon>Clostridia</taxon>
        <taxon>Eubacteriales</taxon>
        <taxon>Oscillospiraceae</taxon>
        <taxon>Pseudoflavonifractor</taxon>
    </lineage>
</organism>
<evidence type="ECO:0000256" key="1">
    <source>
        <dbReference type="ARBA" id="ARBA00004811"/>
    </source>
</evidence>
<dbReference type="Proteomes" id="UP000660021">
    <property type="component" value="Unassembled WGS sequence"/>
</dbReference>
<dbReference type="EMBL" id="JACOPR010000003">
    <property type="protein sequence ID" value="MBC5730659.1"/>
    <property type="molecule type" value="Genomic_DNA"/>
</dbReference>
<dbReference type="RefSeq" id="WP_186963511.1">
    <property type="nucleotide sequence ID" value="NZ_JACOPR010000003.1"/>
</dbReference>
<keyword evidence="5 7" id="KW-0057">Aromatic amino acid biosynthesis</keyword>
<dbReference type="Gene3D" id="3.65.10.10">
    <property type="entry name" value="Enolpyruvate transferase domain"/>
    <property type="match status" value="2"/>
</dbReference>
<dbReference type="PIRSF" id="PIRSF000505">
    <property type="entry name" value="EPSPS"/>
    <property type="match status" value="1"/>
</dbReference>
<keyword evidence="7" id="KW-0963">Cytoplasm</keyword>
<gene>
    <name evidence="7 9" type="primary">aroA</name>
    <name evidence="9" type="ORF">H8S34_07400</name>
</gene>
<comment type="caution">
    <text evidence="9">The sequence shown here is derived from an EMBL/GenBank/DDBJ whole genome shotgun (WGS) entry which is preliminary data.</text>
</comment>
<reference evidence="9 10" key="1">
    <citation type="submission" date="2020-08" db="EMBL/GenBank/DDBJ databases">
        <title>Genome public.</title>
        <authorList>
            <person name="Liu C."/>
            <person name="Sun Q."/>
        </authorList>
    </citation>
    <scope>NUCLEOTIDE SEQUENCE [LARGE SCALE GENOMIC DNA]</scope>
    <source>
        <strain evidence="9 10">New-38</strain>
    </source>
</reference>
<dbReference type="InterPro" id="IPR001986">
    <property type="entry name" value="Enolpyruvate_Tfrase_dom"/>
</dbReference>
<dbReference type="Pfam" id="PF00275">
    <property type="entry name" value="EPSP_synthase"/>
    <property type="match status" value="1"/>
</dbReference>
<feature type="binding site" evidence="7">
    <location>
        <position position="379"/>
    </location>
    <ligand>
        <name>phosphoenolpyruvate</name>
        <dbReference type="ChEBI" id="CHEBI:58702"/>
    </ligand>
</feature>
<dbReference type="CDD" id="cd01556">
    <property type="entry name" value="EPSP_synthase"/>
    <property type="match status" value="1"/>
</dbReference>
<comment type="caution">
    <text evidence="7">Lacks conserved residue(s) required for the propagation of feature annotation.</text>
</comment>
<dbReference type="InterPro" id="IPR023193">
    <property type="entry name" value="EPSP_synthase_CS"/>
</dbReference>
<feature type="binding site" evidence="7">
    <location>
        <position position="161"/>
    </location>
    <ligand>
        <name>3-phosphoshikimate</name>
        <dbReference type="ChEBI" id="CHEBI:145989"/>
    </ligand>
</feature>
<feature type="binding site" evidence="7">
    <location>
        <position position="21"/>
    </location>
    <ligand>
        <name>3-phosphoshikimate</name>
        <dbReference type="ChEBI" id="CHEBI:145989"/>
    </ligand>
</feature>
<dbReference type="HAMAP" id="MF_00210">
    <property type="entry name" value="EPSP_synth"/>
    <property type="match status" value="1"/>
</dbReference>
<feature type="binding site" evidence="7">
    <location>
        <position position="163"/>
    </location>
    <ligand>
        <name>3-phosphoshikimate</name>
        <dbReference type="ChEBI" id="CHEBI:145989"/>
    </ligand>
</feature>
<evidence type="ECO:0000259" key="8">
    <source>
        <dbReference type="Pfam" id="PF00275"/>
    </source>
</evidence>
<evidence type="ECO:0000256" key="2">
    <source>
        <dbReference type="ARBA" id="ARBA00009948"/>
    </source>
</evidence>
<dbReference type="PANTHER" id="PTHR21090:SF5">
    <property type="entry name" value="PENTAFUNCTIONAL AROM POLYPEPTIDE"/>
    <property type="match status" value="1"/>
</dbReference>
<feature type="binding site" evidence="7">
    <location>
        <position position="120"/>
    </location>
    <ligand>
        <name>phosphoenolpyruvate</name>
        <dbReference type="ChEBI" id="CHEBI:58702"/>
    </ligand>
</feature>
<feature type="binding site" evidence="7">
    <location>
        <position position="163"/>
    </location>
    <ligand>
        <name>phosphoenolpyruvate</name>
        <dbReference type="ChEBI" id="CHEBI:58702"/>
    </ligand>
</feature>
<feature type="binding site" evidence="7">
    <location>
        <position position="332"/>
    </location>
    <ligand>
        <name>3-phosphoshikimate</name>
        <dbReference type="ChEBI" id="CHEBI:145989"/>
    </ligand>
</feature>
<comment type="pathway">
    <text evidence="1 7">Metabolic intermediate biosynthesis; chorismate biosynthesis; chorismate from D-erythrose 4-phosphate and phosphoenolpyruvate: step 6/7.</text>
</comment>
<dbReference type="InterPro" id="IPR013792">
    <property type="entry name" value="RNA3'P_cycl/enolpyr_Trfase_a/b"/>
</dbReference>
<feature type="binding site" evidence="7">
    <location>
        <position position="189"/>
    </location>
    <ligand>
        <name>3-phosphoshikimate</name>
        <dbReference type="ChEBI" id="CHEBI:145989"/>
    </ligand>
</feature>
<dbReference type="InterPro" id="IPR036968">
    <property type="entry name" value="Enolpyruvate_Tfrase_sf"/>
</dbReference>
<comment type="catalytic activity">
    <reaction evidence="6">
        <text>3-phosphoshikimate + phosphoenolpyruvate = 5-O-(1-carboxyvinyl)-3-phosphoshikimate + phosphate</text>
        <dbReference type="Rhea" id="RHEA:21256"/>
        <dbReference type="ChEBI" id="CHEBI:43474"/>
        <dbReference type="ChEBI" id="CHEBI:57701"/>
        <dbReference type="ChEBI" id="CHEBI:58702"/>
        <dbReference type="ChEBI" id="CHEBI:145989"/>
        <dbReference type="EC" id="2.5.1.19"/>
    </reaction>
    <physiologicalReaction direction="left-to-right" evidence="6">
        <dbReference type="Rhea" id="RHEA:21257"/>
    </physiologicalReaction>
</comment>
<comment type="subunit">
    <text evidence="7">Monomer.</text>
</comment>
<feature type="domain" description="Enolpyruvate transferase" evidence="8">
    <location>
        <begin position="7"/>
        <end position="412"/>
    </location>
</feature>
<feature type="binding site" evidence="7">
    <location>
        <position position="336"/>
    </location>
    <ligand>
        <name>phosphoenolpyruvate</name>
        <dbReference type="ChEBI" id="CHEBI:58702"/>
    </ligand>
</feature>
<feature type="binding site" evidence="7">
    <location>
        <position position="162"/>
    </location>
    <ligand>
        <name>3-phosphoshikimate</name>
        <dbReference type="ChEBI" id="CHEBI:145989"/>
    </ligand>
</feature>
<dbReference type="NCBIfam" id="TIGR01356">
    <property type="entry name" value="aroA"/>
    <property type="match status" value="1"/>
</dbReference>
<feature type="binding site" evidence="7">
    <location>
        <position position="304"/>
    </location>
    <ligand>
        <name>3-phosphoshikimate</name>
        <dbReference type="ChEBI" id="CHEBI:145989"/>
    </ligand>
</feature>
<evidence type="ECO:0000313" key="10">
    <source>
        <dbReference type="Proteomes" id="UP000660021"/>
    </source>
</evidence>
<evidence type="ECO:0000256" key="6">
    <source>
        <dbReference type="ARBA" id="ARBA00044633"/>
    </source>
</evidence>
<accession>A0ABR7HT13</accession>
<evidence type="ECO:0000256" key="7">
    <source>
        <dbReference type="HAMAP-Rule" id="MF_00210"/>
    </source>
</evidence>
<comment type="function">
    <text evidence="7">Catalyzes the transfer of the enolpyruvyl moiety of phosphoenolpyruvate (PEP) to the 5-hydroxyl of shikimate-3-phosphate (S3P) to produce enolpyruvyl shikimate-3-phosphate and inorganic phosphate.</text>
</comment>
<evidence type="ECO:0000256" key="5">
    <source>
        <dbReference type="ARBA" id="ARBA00023141"/>
    </source>
</evidence>
<keyword evidence="4 7" id="KW-0808">Transferase</keyword>
<dbReference type="GO" id="GO:0003866">
    <property type="term" value="F:3-phosphoshikimate 1-carboxyvinyltransferase activity"/>
    <property type="evidence" value="ECO:0007669"/>
    <property type="project" value="UniProtKB-EC"/>
</dbReference>
<sequence>MNVTITPKKLAGAITPPPSKSQAHRLIIAAALSDGFCHLSNVSLSEDIQATLRCMRTLDADASADGTVIRGADLVDGHEDPAPTVMDCGESGSTLRFLIPVALALKGKGSFTGHGRLMERPQEPYFELFREKGITWSREGSVLTVEGHLTPGIYAIRGDVSSQFITGLLYALPLLDGDSEIHLTTELESRGYVDMTLDALERFGVEVEYDGARTFRVKGNQIYRHQDLTIEGDWSNAAFWFAAAGMGCELDIQGLNPLSCQGDMRIAAHYAALCGEELVREAGETPAAREGRRTVELDMSQCPDLVPPVAALAALTPGCDTHLVNAARLRIKESDRLATVTEVLNALGAQVEEYPDSLIIHGRASLAGGVTVSGHNDHRIAMMAAIAAIRCEAPVTITGAECVKKSYPNFWEEYARLGGAIRREEEAV</sequence>
<keyword evidence="3 7" id="KW-0028">Amino-acid biosynthesis</keyword>
<comment type="subcellular location">
    <subcellularLocation>
        <location evidence="7">Cytoplasm</location>
    </subcellularLocation>
</comment>
<feature type="binding site" evidence="7">
    <location>
        <position position="20"/>
    </location>
    <ligand>
        <name>phosphoenolpyruvate</name>
        <dbReference type="ChEBI" id="CHEBI:58702"/>
    </ligand>
</feature>
<dbReference type="EC" id="2.5.1.19" evidence="7"/>
<protein>
    <recommendedName>
        <fullName evidence="7">3-phosphoshikimate 1-carboxyvinyltransferase</fullName>
        <ecNumber evidence="7">2.5.1.19</ecNumber>
    </recommendedName>
    <alternativeName>
        <fullName evidence="7">5-enolpyruvylshikimate-3-phosphate synthase</fullName>
        <shortName evidence="7">EPSP synthase</shortName>
        <shortName evidence="7">EPSPS</shortName>
    </alternativeName>
</protein>
<evidence type="ECO:0000256" key="4">
    <source>
        <dbReference type="ARBA" id="ARBA00022679"/>
    </source>
</evidence>
<dbReference type="PROSITE" id="PS00885">
    <property type="entry name" value="EPSP_SYNTHASE_2"/>
    <property type="match status" value="1"/>
</dbReference>
<feature type="binding site" evidence="7">
    <location>
        <position position="20"/>
    </location>
    <ligand>
        <name>3-phosphoshikimate</name>
        <dbReference type="ChEBI" id="CHEBI:145989"/>
    </ligand>
</feature>